<dbReference type="Gene3D" id="3.40.1190.20">
    <property type="match status" value="1"/>
</dbReference>
<dbReference type="InterPro" id="IPR011877">
    <property type="entry name" value="Ribokinase"/>
</dbReference>
<evidence type="ECO:0000256" key="5">
    <source>
        <dbReference type="ARBA" id="ARBA00022723"/>
    </source>
</evidence>
<comment type="subunit">
    <text evidence="12">Homodimer.</text>
</comment>
<dbReference type="HAMAP" id="MF_01987">
    <property type="entry name" value="Ribokinase"/>
    <property type="match status" value="1"/>
</dbReference>
<feature type="binding site" evidence="12">
    <location>
        <position position="306"/>
    </location>
    <ligand>
        <name>K(+)</name>
        <dbReference type="ChEBI" id="CHEBI:29103"/>
    </ligand>
</feature>
<name>A0A3N4Z6T8_9MICO</name>
<evidence type="ECO:0000256" key="8">
    <source>
        <dbReference type="ARBA" id="ARBA00022840"/>
    </source>
</evidence>
<keyword evidence="15" id="KW-1185">Reference proteome</keyword>
<keyword evidence="7 12" id="KW-0418">Kinase</keyword>
<evidence type="ECO:0000256" key="4">
    <source>
        <dbReference type="ARBA" id="ARBA00022679"/>
    </source>
</evidence>
<evidence type="ECO:0000313" key="15">
    <source>
        <dbReference type="Proteomes" id="UP000280726"/>
    </source>
</evidence>
<dbReference type="GO" id="GO:0004747">
    <property type="term" value="F:ribokinase activity"/>
    <property type="evidence" value="ECO:0007669"/>
    <property type="project" value="UniProtKB-UniRule"/>
</dbReference>
<feature type="binding site" evidence="12">
    <location>
        <begin position="14"/>
        <end position="16"/>
    </location>
    <ligand>
        <name>substrate</name>
    </ligand>
</feature>
<comment type="subcellular location">
    <subcellularLocation>
        <location evidence="12">Cytoplasm</location>
    </subcellularLocation>
</comment>
<dbReference type="PANTHER" id="PTHR10584">
    <property type="entry name" value="SUGAR KINASE"/>
    <property type="match status" value="1"/>
</dbReference>
<evidence type="ECO:0000256" key="10">
    <source>
        <dbReference type="ARBA" id="ARBA00022958"/>
    </source>
</evidence>
<evidence type="ECO:0000256" key="12">
    <source>
        <dbReference type="HAMAP-Rule" id="MF_01987"/>
    </source>
</evidence>
<comment type="cofactor">
    <cofactor evidence="12">
        <name>Mg(2+)</name>
        <dbReference type="ChEBI" id="CHEBI:18420"/>
    </cofactor>
    <text evidence="12">Requires a divalent cation, most likely magnesium in vivo, as an electrophilic catalyst to aid phosphoryl group transfer. It is the chelate of the metal and the nucleotide that is the actual substrate.</text>
</comment>
<keyword evidence="10 12" id="KW-0630">Potassium</keyword>
<dbReference type="AlphaFoldDB" id="A0A3N4Z6T8"/>
<feature type="binding site" evidence="12">
    <location>
        <position position="267"/>
    </location>
    <ligand>
        <name>substrate</name>
    </ligand>
</feature>
<keyword evidence="6 12" id="KW-0547">Nucleotide-binding</keyword>
<comment type="catalytic activity">
    <reaction evidence="12">
        <text>D-ribose + ATP = D-ribose 5-phosphate + ADP + H(+)</text>
        <dbReference type="Rhea" id="RHEA:13697"/>
        <dbReference type="ChEBI" id="CHEBI:15378"/>
        <dbReference type="ChEBI" id="CHEBI:30616"/>
        <dbReference type="ChEBI" id="CHEBI:47013"/>
        <dbReference type="ChEBI" id="CHEBI:78346"/>
        <dbReference type="ChEBI" id="CHEBI:456216"/>
        <dbReference type="EC" id="2.7.1.15"/>
    </reaction>
</comment>
<comment type="similarity">
    <text evidence="1">Belongs to the carbohydrate kinase pfkB family.</text>
</comment>
<evidence type="ECO:0000256" key="2">
    <source>
        <dbReference type="ARBA" id="ARBA00012035"/>
    </source>
</evidence>
<evidence type="ECO:0000256" key="6">
    <source>
        <dbReference type="ARBA" id="ARBA00022741"/>
    </source>
</evidence>
<dbReference type="RefSeq" id="WP_123919858.1">
    <property type="nucleotide sequence ID" value="NZ_RKRA01000001.1"/>
</dbReference>
<dbReference type="InterPro" id="IPR002139">
    <property type="entry name" value="Ribo/fructo_kinase"/>
</dbReference>
<feature type="binding site" evidence="12">
    <location>
        <begin position="266"/>
        <end position="267"/>
    </location>
    <ligand>
        <name>ATP</name>
        <dbReference type="ChEBI" id="CHEBI:30616"/>
    </ligand>
</feature>
<protein>
    <recommendedName>
        <fullName evidence="3 12">Ribokinase</fullName>
        <shortName evidence="12">RK</shortName>
        <ecNumber evidence="2 12">2.7.1.15</ecNumber>
    </recommendedName>
</protein>
<dbReference type="OrthoDB" id="9775849at2"/>
<comment type="pathway">
    <text evidence="12">Carbohydrate metabolism; D-ribose degradation; D-ribose 5-phosphate from beta-D-ribopyranose: step 2/2.</text>
</comment>
<keyword evidence="12" id="KW-0963">Cytoplasm</keyword>
<dbReference type="EC" id="2.7.1.15" evidence="2 12"/>
<feature type="binding site" evidence="12">
    <location>
        <begin position="234"/>
        <end position="239"/>
    </location>
    <ligand>
        <name>ATP</name>
        <dbReference type="ChEBI" id="CHEBI:30616"/>
    </ligand>
</feature>
<accession>A0A3N4Z6T8</accession>
<keyword evidence="8 12" id="KW-0067">ATP-binding</keyword>
<dbReference type="InterPro" id="IPR029056">
    <property type="entry name" value="Ribokinase-like"/>
</dbReference>
<dbReference type="CDD" id="cd01174">
    <property type="entry name" value="ribokinase"/>
    <property type="match status" value="1"/>
</dbReference>
<dbReference type="Proteomes" id="UP000280726">
    <property type="component" value="Unassembled WGS sequence"/>
</dbReference>
<feature type="binding site" evidence="12">
    <location>
        <begin position="42"/>
        <end position="46"/>
    </location>
    <ligand>
        <name>substrate</name>
    </ligand>
</feature>
<keyword evidence="4 12" id="KW-0808">Transferase</keyword>
<dbReference type="UniPathway" id="UPA00916">
    <property type="reaction ID" value="UER00889"/>
</dbReference>
<proteinExistence type="inferred from homology"/>
<comment type="activity regulation">
    <text evidence="12">Activated by a monovalent cation that binds near, but not in, the active site. The most likely occupant of the site in vivo is potassium. Ion binding induces a conformational change that may alter substrate affinity.</text>
</comment>
<keyword evidence="11 12" id="KW-0119">Carbohydrate metabolism</keyword>
<keyword evidence="9 12" id="KW-0460">Magnesium</keyword>
<sequence length="315" mass="30854">MGSSGRIVVVGSANADLVLDVDHRPSAGETVFGSDVRVTPGGKGANQAVAAGRLGGDVTFVGCVGDDDHGAMLRRSLEAAGVDVGHLRTVGAPTGNAVILLTPDGENAIIASPGANRHVTPALLTGSRAALASADVVVVQLEIPLDTVEQVAREARSARVVVNAAPAATLPPEVLAVADPLVVNESEAAVLLGEAHHGMVPAGSGPAGTIPAGSGPAATVTALLALGPRSVVVTLGGAGAAHAVAGGRTEHTRARPVDVVDTTGAGDAFVGALALELARGADLGDAVVAATGVAAFAVGRRGAQESYPHPHQLSG</sequence>
<comment type="function">
    <text evidence="12">Catalyzes the phosphorylation of ribose at O-5 in a reaction requiring ATP and magnesium. The resulting D-ribose-5-phosphate can then be used either for sythesis of nucleotides, histidine, and tryptophan, or as a component of the pentose phosphate pathway.</text>
</comment>
<dbReference type="GO" id="GO:0046872">
    <property type="term" value="F:metal ion binding"/>
    <property type="evidence" value="ECO:0007669"/>
    <property type="project" value="UniProtKB-KW"/>
</dbReference>
<feature type="domain" description="Carbohydrate kinase PfkB" evidence="13">
    <location>
        <begin position="6"/>
        <end position="309"/>
    </location>
</feature>
<evidence type="ECO:0000256" key="3">
    <source>
        <dbReference type="ARBA" id="ARBA00016943"/>
    </source>
</evidence>
<dbReference type="GO" id="GO:0005829">
    <property type="term" value="C:cytosol"/>
    <property type="evidence" value="ECO:0007669"/>
    <property type="project" value="TreeGrafter"/>
</dbReference>
<evidence type="ECO:0000256" key="7">
    <source>
        <dbReference type="ARBA" id="ARBA00022777"/>
    </source>
</evidence>
<dbReference type="PRINTS" id="PR00990">
    <property type="entry name" value="RIBOKINASE"/>
</dbReference>
<feature type="binding site" evidence="12">
    <location>
        <position position="263"/>
    </location>
    <ligand>
        <name>K(+)</name>
        <dbReference type="ChEBI" id="CHEBI:29103"/>
    </ligand>
</feature>
<comment type="caution">
    <text evidence="14">The sequence shown here is derived from an EMBL/GenBank/DDBJ whole genome shotgun (WGS) entry which is preliminary data.</text>
</comment>
<dbReference type="GO" id="GO:0019303">
    <property type="term" value="P:D-ribose catabolic process"/>
    <property type="evidence" value="ECO:0007669"/>
    <property type="project" value="UniProtKB-UniRule"/>
</dbReference>
<dbReference type="InterPro" id="IPR011611">
    <property type="entry name" value="PfkB_dom"/>
</dbReference>
<comment type="caution">
    <text evidence="12">Lacks conserved residue(s) required for the propagation of feature annotation.</text>
</comment>
<evidence type="ECO:0000259" key="13">
    <source>
        <dbReference type="Pfam" id="PF00294"/>
    </source>
</evidence>
<feature type="binding site" evidence="12">
    <location>
        <position position="297"/>
    </location>
    <ligand>
        <name>K(+)</name>
        <dbReference type="ChEBI" id="CHEBI:29103"/>
    </ligand>
</feature>
<dbReference type="PANTHER" id="PTHR10584:SF166">
    <property type="entry name" value="RIBOKINASE"/>
    <property type="match status" value="1"/>
</dbReference>
<feature type="binding site" evidence="12">
    <location>
        <position position="302"/>
    </location>
    <ligand>
        <name>K(+)</name>
        <dbReference type="ChEBI" id="CHEBI:29103"/>
    </ligand>
</feature>
<dbReference type="PROSITE" id="PS00584">
    <property type="entry name" value="PFKB_KINASES_2"/>
    <property type="match status" value="1"/>
</dbReference>
<feature type="active site" description="Proton acceptor" evidence="12">
    <location>
        <position position="267"/>
    </location>
</feature>
<organism evidence="14 15">
    <name type="scientific">Georgenia muralis</name>
    <dbReference type="NCBI Taxonomy" id="154117"/>
    <lineage>
        <taxon>Bacteria</taxon>
        <taxon>Bacillati</taxon>
        <taxon>Actinomycetota</taxon>
        <taxon>Actinomycetes</taxon>
        <taxon>Micrococcales</taxon>
        <taxon>Bogoriellaceae</taxon>
        <taxon>Georgenia</taxon>
    </lineage>
</organism>
<reference evidence="14 15" key="1">
    <citation type="submission" date="2018-11" db="EMBL/GenBank/DDBJ databases">
        <title>Sequencing the genomes of 1000 actinobacteria strains.</title>
        <authorList>
            <person name="Klenk H.-P."/>
        </authorList>
    </citation>
    <scope>NUCLEOTIDE SEQUENCE [LARGE SCALE GENOMIC DNA]</scope>
    <source>
        <strain evidence="14 15">DSM 14418</strain>
    </source>
</reference>
<dbReference type="InterPro" id="IPR002173">
    <property type="entry name" value="Carboh/pur_kinase_PfkB_CS"/>
</dbReference>
<keyword evidence="5 12" id="KW-0479">Metal-binding</keyword>
<feature type="binding site" evidence="12">
    <location>
        <position position="184"/>
    </location>
    <ligand>
        <name>ATP</name>
        <dbReference type="ChEBI" id="CHEBI:30616"/>
    </ligand>
</feature>
<evidence type="ECO:0000256" key="9">
    <source>
        <dbReference type="ARBA" id="ARBA00022842"/>
    </source>
</evidence>
<dbReference type="Pfam" id="PF00294">
    <property type="entry name" value="PfkB"/>
    <property type="match status" value="1"/>
</dbReference>
<gene>
    <name evidence="12" type="primary">rbsK</name>
    <name evidence="14" type="ORF">EDD32_3689</name>
</gene>
<dbReference type="GO" id="GO:0005524">
    <property type="term" value="F:ATP binding"/>
    <property type="evidence" value="ECO:0007669"/>
    <property type="project" value="UniProtKB-UniRule"/>
</dbReference>
<dbReference type="SUPFAM" id="SSF53613">
    <property type="entry name" value="Ribokinase-like"/>
    <property type="match status" value="1"/>
</dbReference>
<evidence type="ECO:0000313" key="14">
    <source>
        <dbReference type="EMBL" id="RPF29129.1"/>
    </source>
</evidence>
<comment type="similarity">
    <text evidence="12">Belongs to the carbohydrate kinase PfkB family. Ribokinase subfamily.</text>
</comment>
<evidence type="ECO:0000256" key="1">
    <source>
        <dbReference type="ARBA" id="ARBA00005380"/>
    </source>
</evidence>
<feature type="binding site" evidence="12">
    <location>
        <position position="261"/>
    </location>
    <ligand>
        <name>K(+)</name>
        <dbReference type="ChEBI" id="CHEBI:29103"/>
    </ligand>
</feature>
<dbReference type="EMBL" id="RKRA01000001">
    <property type="protein sequence ID" value="RPF29129.1"/>
    <property type="molecule type" value="Genomic_DNA"/>
</dbReference>
<feature type="binding site" evidence="12">
    <location>
        <position position="142"/>
    </location>
    <ligand>
        <name>substrate</name>
    </ligand>
</feature>
<feature type="binding site" evidence="12">
    <location>
        <position position="300"/>
    </location>
    <ligand>
        <name>K(+)</name>
        <dbReference type="ChEBI" id="CHEBI:29103"/>
    </ligand>
</feature>
<evidence type="ECO:0000256" key="11">
    <source>
        <dbReference type="ARBA" id="ARBA00023277"/>
    </source>
</evidence>